<proteinExistence type="predicted"/>
<dbReference type="GeneID" id="18267038"/>
<reference evidence="1 3" key="6">
    <citation type="journal article" date="2014" name="PLoS ONE">
        <title>Genome Sequence and Analysis of Buzura suppressaria Nucleopolyhedrovirus: A Group II Alphabaculovirus.</title>
        <authorList>
            <person name="Zhu Z."/>
            <person name="Yin F."/>
            <person name="Liu X."/>
            <person name="Hou D."/>
            <person name="Wang J."/>
            <person name="Zhang L."/>
            <person name="Arif B."/>
            <person name="Wang H."/>
            <person name="Deng F."/>
            <person name="Hu Z."/>
        </authorList>
    </citation>
    <scope>NUCLEOTIDE SEQUENCE [LARGE SCALE GENOMIC DNA]</scope>
    <source>
        <strain evidence="1">Hubei</strain>
    </source>
</reference>
<dbReference type="RefSeq" id="YP_009001895.1">
    <property type="nucleotide sequence ID" value="NC_023442.1"/>
</dbReference>
<protein>
    <submittedName>
        <fullName evidence="1">ORF-118</fullName>
    </submittedName>
    <submittedName>
        <fullName evidence="2">ORF-121</fullName>
    </submittedName>
</protein>
<dbReference type="KEGG" id="vg:18267038"/>
<reference evidence="1 3" key="1">
    <citation type="journal article" date="1993" name="J. Gen. Virol.">
        <title>Nucleotide sequence of the Buzura suppressaria single nucleocapsid nuclear polyhedrosis virus polyhedrin gene.</title>
        <authorList>
            <person name="Hu Z.H."/>
            <person name="Liu M.F."/>
            <person name="Jin F."/>
            <person name="Wang Z.X."/>
            <person name="Liu X.Y."/>
            <person name="Li M.J."/>
            <person name="Liang B.F."/>
            <person name="Xie T.E."/>
        </authorList>
    </citation>
    <scope>NUCLEOTIDE SEQUENCE [LARGE SCALE GENOMIC DNA]</scope>
    <source>
        <strain evidence="1">Hubei</strain>
    </source>
</reference>
<dbReference type="EMBL" id="KF611977">
    <property type="protein sequence ID" value="AHH82707.1"/>
    <property type="molecule type" value="Genomic_DNA"/>
</dbReference>
<evidence type="ECO:0000313" key="1">
    <source>
        <dbReference type="EMBL" id="AHH82707.1"/>
    </source>
</evidence>
<dbReference type="Proteomes" id="UP000214366">
    <property type="component" value="Segment"/>
</dbReference>
<reference evidence="1 3" key="3">
    <citation type="journal article" date="1998" name="J. Gen. Virol.">
        <title>The single-nucleocapsid nucleopolyhedrovirus of Buzura suppressaria encodes a P10 protein.</title>
        <authorList>
            <person name="van Oers M.M."/>
            <person name="Hu Z."/>
            <person name="Arif B.M."/>
            <person name="van Strien E.A."/>
            <person name="van Lent J.W."/>
            <person name="Vlak J.M."/>
        </authorList>
    </citation>
    <scope>NUCLEOTIDE SEQUENCE [LARGE SCALE GENOMIC DNA]</scope>
    <source>
        <strain evidence="1">Hubei</strain>
    </source>
</reference>
<dbReference type="InterPro" id="IPR009946">
    <property type="entry name" value="AcMNPV_Orf4"/>
</dbReference>
<dbReference type="OrthoDB" id="19035at10239"/>
<reference evidence="1 3" key="4">
    <citation type="journal article" date="1998" name="J. Gen. Virol.">
        <title>Distinct gene arrangement in the Buzura suppressaria single-nucleocapsid nucleopolyhedrovirus genome.</title>
        <authorList>
            <person name="Hu Z.H."/>
            <person name="Arif B.M."/>
            <person name="Jin F."/>
            <person name="Martens J.W."/>
            <person name="Chen X.W."/>
            <person name="Sun J.S."/>
            <person name="Zuidema D."/>
            <person name="Goldbach R.W."/>
            <person name="Vlak J.M."/>
        </authorList>
    </citation>
    <scope>NUCLEOTIDE SEQUENCE [LARGE SCALE GENOMIC DNA]</scope>
    <source>
        <strain evidence="1">Hubei</strain>
    </source>
</reference>
<organismHost>
    <name type="scientific">Lepidoptera</name>
    <name type="common">moths &amp; butterflies</name>
    <dbReference type="NCBI Taxonomy" id="7088"/>
</organismHost>
<name>W5VSE9_NPVBS</name>
<reference evidence="1 3" key="5">
    <citation type="journal article" date="1998" name="Virus Res.">
        <title>Genetic organization of the HindIII-I region of the single-nucleocapsid nucleopolyhedrovirus of Buzura suppressaria.</title>
        <authorList>
            <person name="Hu Z.H."/>
            <person name="Arif B.M."/>
            <person name="Sun J.S."/>
            <person name="Chen X.W."/>
            <person name="Zuidema D."/>
            <person name="Goldbach R.W."/>
            <person name="Vlak J.M."/>
        </authorList>
    </citation>
    <scope>NUCLEOTIDE SEQUENCE [LARGE SCALE GENOMIC DNA]</scope>
    <source>
        <strain evidence="1">Hubei</strain>
    </source>
</reference>
<evidence type="ECO:0000313" key="2">
    <source>
        <dbReference type="EMBL" id="AKN91091.1"/>
    </source>
</evidence>
<accession>W5VSE9</accession>
<sequence length="122" mass="13898">MRSKPNNTVQLIHTKFATNVITFLPTLKNLIGNVNASNSGGQQLFYTLCYKFVASNLLSNNSTLNTLQTVLDGIIELERMVFSKSRMLNFILQFLITHSDGTNLQCLFNIQLLDYFLNKYNL</sequence>
<dbReference type="Pfam" id="PF07346">
    <property type="entry name" value="DUF1477"/>
    <property type="match status" value="1"/>
</dbReference>
<reference evidence="1 3" key="2">
    <citation type="journal article" date="1997" name="Virus Res.">
        <title>Characterization of the ecdysteroid UDP-glucosyltransferase gene of a single nucleocapsid nucleopolyhedrovirus of Buzura suppressaria.</title>
        <authorList>
            <person name="Hu Z.H."/>
            <person name="Broer R."/>
            <person name="Westerlaken J."/>
            <person name="Martens J.W."/>
            <person name="Jin F."/>
            <person name="Jehle J.A."/>
            <person name="Wang L.M."/>
            <person name="Vlak J.M."/>
        </authorList>
    </citation>
    <scope>NUCLEOTIDE SEQUENCE [LARGE SCALE GENOMIC DNA]</scope>
    <source>
        <strain evidence="1">Hubei</strain>
    </source>
</reference>
<keyword evidence="3" id="KW-1185">Reference proteome</keyword>
<reference evidence="2" key="7">
    <citation type="submission" date="2014-10" db="EMBL/GenBank/DDBJ databases">
        <authorList>
            <person name="Seo M.-J."/>
            <person name="Seok Y.J."/>
            <person name="Cha I.-T."/>
        </authorList>
    </citation>
    <scope>NUCLEOTIDE SEQUENCE</scope>
    <source>
        <strain evidence="2">Guangxi</strain>
    </source>
</reference>
<dbReference type="EMBL" id="KM986882">
    <property type="protein sequence ID" value="AKN91091.1"/>
    <property type="molecule type" value="Genomic_DNA"/>
</dbReference>
<organism evidence="1 3">
    <name type="scientific">Buzura suppressaria nuclear polyhedrosis virus</name>
    <name type="common">BsNPV</name>
    <dbReference type="NCBI Taxonomy" id="74320"/>
    <lineage>
        <taxon>Viruses</taxon>
        <taxon>Viruses incertae sedis</taxon>
        <taxon>Naldaviricetes</taxon>
        <taxon>Lefavirales</taxon>
        <taxon>Baculoviridae</taxon>
        <taxon>Alphabaculovirus</taxon>
        <taxon>Alphabaculovirus busuppressariae</taxon>
    </lineage>
</organism>
<evidence type="ECO:0000313" key="3">
    <source>
        <dbReference type="Proteomes" id="UP000214366"/>
    </source>
</evidence>